<evidence type="ECO:0000313" key="2">
    <source>
        <dbReference type="EMBL" id="MFC4063098.1"/>
    </source>
</evidence>
<keyword evidence="1" id="KW-0812">Transmembrane</keyword>
<organism evidence="2 3">
    <name type="scientific">Planomonospora corallina</name>
    <dbReference type="NCBI Taxonomy" id="1806052"/>
    <lineage>
        <taxon>Bacteria</taxon>
        <taxon>Bacillati</taxon>
        <taxon>Actinomycetota</taxon>
        <taxon>Actinomycetes</taxon>
        <taxon>Streptosporangiales</taxon>
        <taxon>Streptosporangiaceae</taxon>
        <taxon>Planomonospora</taxon>
    </lineage>
</organism>
<feature type="transmembrane region" description="Helical" evidence="1">
    <location>
        <begin position="20"/>
        <end position="39"/>
    </location>
</feature>
<gene>
    <name evidence="2" type="ORF">ACFOWE_32875</name>
</gene>
<feature type="transmembrane region" description="Helical" evidence="1">
    <location>
        <begin position="74"/>
        <end position="92"/>
    </location>
</feature>
<name>A0ABV8IJF2_9ACTN</name>
<evidence type="ECO:0000256" key="1">
    <source>
        <dbReference type="SAM" id="Phobius"/>
    </source>
</evidence>
<keyword evidence="3" id="KW-1185">Reference proteome</keyword>
<dbReference type="Proteomes" id="UP001595850">
    <property type="component" value="Unassembled WGS sequence"/>
</dbReference>
<reference evidence="3" key="1">
    <citation type="journal article" date="2019" name="Int. J. Syst. Evol. Microbiol.">
        <title>The Global Catalogue of Microorganisms (GCM) 10K type strain sequencing project: providing services to taxonomists for standard genome sequencing and annotation.</title>
        <authorList>
            <consortium name="The Broad Institute Genomics Platform"/>
            <consortium name="The Broad Institute Genome Sequencing Center for Infectious Disease"/>
            <person name="Wu L."/>
            <person name="Ma J."/>
        </authorList>
    </citation>
    <scope>NUCLEOTIDE SEQUENCE [LARGE SCALE GENOMIC DNA]</scope>
    <source>
        <strain evidence="3">TBRC 4489</strain>
    </source>
</reference>
<sequence length="102" mass="10990">MLFIGLIVGMGGPPLWSYPLLPPSSLLILLPLGLLAGLTTRYDSRRPWVRITVFTLEGVVILSSLLFLRGPSPYLGALPGSVLGVAVVFWLTRPAARSWFGG</sequence>
<keyword evidence="1" id="KW-1133">Transmembrane helix</keyword>
<comment type="caution">
    <text evidence="2">The sequence shown here is derived from an EMBL/GenBank/DDBJ whole genome shotgun (WGS) entry which is preliminary data.</text>
</comment>
<evidence type="ECO:0000313" key="3">
    <source>
        <dbReference type="Proteomes" id="UP001595850"/>
    </source>
</evidence>
<feature type="transmembrane region" description="Helical" evidence="1">
    <location>
        <begin position="51"/>
        <end position="68"/>
    </location>
</feature>
<dbReference type="RefSeq" id="WP_377294794.1">
    <property type="nucleotide sequence ID" value="NZ_JBHSBM010000075.1"/>
</dbReference>
<protein>
    <submittedName>
        <fullName evidence="2">Uncharacterized protein</fullName>
    </submittedName>
</protein>
<proteinExistence type="predicted"/>
<dbReference type="EMBL" id="JBHSBM010000075">
    <property type="protein sequence ID" value="MFC4063098.1"/>
    <property type="molecule type" value="Genomic_DNA"/>
</dbReference>
<accession>A0ABV8IJF2</accession>
<keyword evidence="1" id="KW-0472">Membrane</keyword>